<dbReference type="EMBL" id="CP018835">
    <property type="protein sequence ID" value="ASA55145.1"/>
    <property type="molecule type" value="Genomic_DNA"/>
</dbReference>
<sequence length="76" mass="8406">MCFTRYYICATDSTEKICVVHHLSGKEMTLFYGVQYAGADECHHKKADPSGPALNLNQGEMNSNNMNSCITNVTCP</sequence>
<gene>
    <name evidence="1" type="ORF">BSQ33_05020</name>
</gene>
<reference evidence="1 2" key="1">
    <citation type="submission" date="2016-12" db="EMBL/GenBank/DDBJ databases">
        <authorList>
            <person name="Song W.-J."/>
            <person name="Kurnit D.M."/>
        </authorList>
    </citation>
    <scope>NUCLEOTIDE SEQUENCE [LARGE SCALE GENOMIC DNA]</scope>
    <source>
        <strain evidence="1 2">ATCC 43942</strain>
    </source>
</reference>
<evidence type="ECO:0000313" key="2">
    <source>
        <dbReference type="Proteomes" id="UP000196708"/>
    </source>
</evidence>
<organism evidence="1 2">
    <name type="scientific">Vibrio gazogenes</name>
    <dbReference type="NCBI Taxonomy" id="687"/>
    <lineage>
        <taxon>Bacteria</taxon>
        <taxon>Pseudomonadati</taxon>
        <taxon>Pseudomonadota</taxon>
        <taxon>Gammaproteobacteria</taxon>
        <taxon>Vibrionales</taxon>
        <taxon>Vibrionaceae</taxon>
        <taxon>Vibrio</taxon>
    </lineage>
</organism>
<protein>
    <submittedName>
        <fullName evidence="1">Uncharacterized protein</fullName>
    </submittedName>
</protein>
<accession>A0A1Z2SDA8</accession>
<dbReference type="KEGG" id="vga:BSQ33_05020"/>
<dbReference type="Proteomes" id="UP000196708">
    <property type="component" value="Chromosome 1"/>
</dbReference>
<proteinExistence type="predicted"/>
<dbReference type="AlphaFoldDB" id="A0A1Z2SDA8"/>
<name>A0A1Z2SDA8_VIBGA</name>
<evidence type="ECO:0000313" key="1">
    <source>
        <dbReference type="EMBL" id="ASA55145.1"/>
    </source>
</evidence>